<dbReference type="PANTHER" id="PTHR43792">
    <property type="entry name" value="GNAT FAMILY, PUTATIVE (AFU_ORTHOLOGUE AFUA_3G00765)-RELATED-RELATED"/>
    <property type="match status" value="1"/>
</dbReference>
<dbReference type="Gene3D" id="3.40.630.30">
    <property type="match status" value="1"/>
</dbReference>
<accession>A0A939FAP7</accession>
<evidence type="ECO:0000313" key="2">
    <source>
        <dbReference type="EMBL" id="MBO0513987.1"/>
    </source>
</evidence>
<gene>
    <name evidence="2" type="ORF">J0695_19605</name>
</gene>
<evidence type="ECO:0000259" key="1">
    <source>
        <dbReference type="PROSITE" id="PS51186"/>
    </source>
</evidence>
<dbReference type="GO" id="GO:0016747">
    <property type="term" value="F:acyltransferase activity, transferring groups other than amino-acyl groups"/>
    <property type="evidence" value="ECO:0007669"/>
    <property type="project" value="InterPro"/>
</dbReference>
<name>A0A939FAP7_9ACTN</name>
<dbReference type="InterPro" id="IPR051531">
    <property type="entry name" value="N-acetyltransferase"/>
</dbReference>
<dbReference type="SUPFAM" id="SSF55729">
    <property type="entry name" value="Acyl-CoA N-acyltransferases (Nat)"/>
    <property type="match status" value="1"/>
</dbReference>
<feature type="domain" description="N-acetyltransferase" evidence="1">
    <location>
        <begin position="13"/>
        <end position="179"/>
    </location>
</feature>
<organism evidence="2 3">
    <name type="scientific">Streptomyces beijiangensis</name>
    <dbReference type="NCBI Taxonomy" id="163361"/>
    <lineage>
        <taxon>Bacteria</taxon>
        <taxon>Bacillati</taxon>
        <taxon>Actinomycetota</taxon>
        <taxon>Actinomycetes</taxon>
        <taxon>Kitasatosporales</taxon>
        <taxon>Streptomycetaceae</taxon>
        <taxon>Streptomyces</taxon>
    </lineage>
</organism>
<dbReference type="Proteomes" id="UP000664167">
    <property type="component" value="Unassembled WGS sequence"/>
</dbReference>
<comment type="caution">
    <text evidence="2">The sequence shown here is derived from an EMBL/GenBank/DDBJ whole genome shotgun (WGS) entry which is preliminary data.</text>
</comment>
<sequence length="191" mass="21237">METPAEILTFDQVELRRWRASDLGTLDRVVVESLAHLRPWMPWAASYDSDTTAGYLDRAEKDWESGEAYNYAITTAGSVIGSCSLMRRIGPGGLEIGYWLHPGWTGRGLVTMAARALLRQGFELAETDRIEIHHDEANQASGAVPRRLGFTEVERLLVPEGPATSGDSGIDVIWRLLWNEAEAVTAPNRER</sequence>
<dbReference type="AlphaFoldDB" id="A0A939FAP7"/>
<reference evidence="2" key="1">
    <citation type="submission" date="2021-03" db="EMBL/GenBank/DDBJ databases">
        <title>Streptomyces poriferae sp. nov., a novel marine sponge-derived Actinobacteria species with anti-MRSA activity.</title>
        <authorList>
            <person name="Sandoval-Powers M."/>
            <person name="Kralova S."/>
            <person name="Nguyen G.-S."/>
            <person name="Fawwal D."/>
            <person name="Degnes K."/>
            <person name="Klinkenberg G."/>
            <person name="Sletta H."/>
            <person name="Wentzel A."/>
            <person name="Liles M.R."/>
        </authorList>
    </citation>
    <scope>NUCLEOTIDE SEQUENCE</scope>
    <source>
        <strain evidence="2">DSM 41794</strain>
    </source>
</reference>
<keyword evidence="3" id="KW-1185">Reference proteome</keyword>
<dbReference type="EMBL" id="JAFLRJ010000176">
    <property type="protein sequence ID" value="MBO0513987.1"/>
    <property type="molecule type" value="Genomic_DNA"/>
</dbReference>
<dbReference type="Pfam" id="PF13302">
    <property type="entry name" value="Acetyltransf_3"/>
    <property type="match status" value="1"/>
</dbReference>
<proteinExistence type="predicted"/>
<evidence type="ECO:0000313" key="3">
    <source>
        <dbReference type="Proteomes" id="UP000664167"/>
    </source>
</evidence>
<protein>
    <submittedName>
        <fullName evidence="2">GNAT family N-acetyltransferase</fullName>
    </submittedName>
</protein>
<dbReference type="InterPro" id="IPR016181">
    <property type="entry name" value="Acyl_CoA_acyltransferase"/>
</dbReference>
<dbReference type="PROSITE" id="PS51186">
    <property type="entry name" value="GNAT"/>
    <property type="match status" value="1"/>
</dbReference>
<dbReference type="RefSeq" id="WP_206963397.1">
    <property type="nucleotide sequence ID" value="NZ_BAAAJJ010000002.1"/>
</dbReference>
<dbReference type="InterPro" id="IPR000182">
    <property type="entry name" value="GNAT_dom"/>
</dbReference>